<dbReference type="GO" id="GO:0006644">
    <property type="term" value="P:phospholipid metabolic process"/>
    <property type="evidence" value="ECO:0007669"/>
    <property type="project" value="InterPro"/>
</dbReference>
<dbReference type="PANTHER" id="PTHR40787">
    <property type="entry name" value="SECRETED PROTEIN"/>
    <property type="match status" value="1"/>
</dbReference>
<evidence type="ECO:0000256" key="1">
    <source>
        <dbReference type="SAM" id="SignalP"/>
    </source>
</evidence>
<keyword evidence="3" id="KW-1185">Reference proteome</keyword>
<dbReference type="GO" id="GO:0050482">
    <property type="term" value="P:arachidonate secretion"/>
    <property type="evidence" value="ECO:0007669"/>
    <property type="project" value="InterPro"/>
</dbReference>
<dbReference type="GO" id="GO:0004623">
    <property type="term" value="F:phospholipase A2 activity"/>
    <property type="evidence" value="ECO:0007669"/>
    <property type="project" value="InterPro"/>
</dbReference>
<evidence type="ECO:0008006" key="4">
    <source>
        <dbReference type="Google" id="ProtNLM"/>
    </source>
</evidence>
<sequence length="184" mass="20359">MKLTTSLTVALIPVAMALPTLDTIKNYARQSLNTITDNYLFSISLAAFTANRNALNPSTLDWSSDGCTASPDNPFGFHFVRGCNRHDFGYQNYRLQTRFTESARLKIDNNFKADLYFLCESESPKGVCQALANVYYTFVRAFGGGDASPGKRDVDLVAEYEKAVKEYDALVVEAQTAGELPVLQ</sequence>
<dbReference type="GeneID" id="43601747"/>
<reference evidence="2 3" key="1">
    <citation type="journal article" date="2018" name="IMA Fungus">
        <title>IMA Genome-F 9: Draft genome sequence of Annulohypoxylon stygium, Aspergillus mulundensis, Berkeleyomyces basicola (syn. Thielaviopsis basicola), Ceratocystis smalleyi, two Cercospora beticola strains, Coleophoma cylindrospora, Fusarium fracticaudum, Phialophora cf. hyalina, and Morchella septimelata.</title>
        <authorList>
            <person name="Wingfield B.D."/>
            <person name="Bills G.F."/>
            <person name="Dong Y."/>
            <person name="Huang W."/>
            <person name="Nel W.J."/>
            <person name="Swalarsk-Parry B.S."/>
            <person name="Vaghefi N."/>
            <person name="Wilken P.M."/>
            <person name="An Z."/>
            <person name="de Beer Z.W."/>
            <person name="De Vos L."/>
            <person name="Chen L."/>
            <person name="Duong T.A."/>
            <person name="Gao Y."/>
            <person name="Hammerbacher A."/>
            <person name="Kikkert J.R."/>
            <person name="Li Y."/>
            <person name="Li H."/>
            <person name="Li K."/>
            <person name="Li Q."/>
            <person name="Liu X."/>
            <person name="Ma X."/>
            <person name="Naidoo K."/>
            <person name="Pethybridge S.J."/>
            <person name="Sun J."/>
            <person name="Steenkamp E.T."/>
            <person name="van der Nest M.A."/>
            <person name="van Wyk S."/>
            <person name="Wingfield M.J."/>
            <person name="Xiong C."/>
            <person name="Yue Q."/>
            <person name="Zhang X."/>
        </authorList>
    </citation>
    <scope>NUCLEOTIDE SEQUENCE [LARGE SCALE GENOMIC DNA]</scope>
    <source>
        <strain evidence="2 3">BP 5553</strain>
    </source>
</reference>
<dbReference type="Proteomes" id="UP000254866">
    <property type="component" value="Unassembled WGS sequence"/>
</dbReference>
<dbReference type="SUPFAM" id="SSF48619">
    <property type="entry name" value="Phospholipase A2, PLA2"/>
    <property type="match status" value="1"/>
</dbReference>
<dbReference type="AlphaFoldDB" id="A0A370TDB1"/>
<evidence type="ECO:0000313" key="3">
    <source>
        <dbReference type="Proteomes" id="UP000254866"/>
    </source>
</evidence>
<feature type="signal peptide" evidence="1">
    <location>
        <begin position="1"/>
        <end position="17"/>
    </location>
</feature>
<proteinExistence type="predicted"/>
<feature type="chain" id="PRO_5017058742" description="Phospholipase A2" evidence="1">
    <location>
        <begin position="18"/>
        <end position="184"/>
    </location>
</feature>
<keyword evidence="1" id="KW-0732">Signal</keyword>
<accession>A0A370TDB1</accession>
<evidence type="ECO:0000313" key="2">
    <source>
        <dbReference type="EMBL" id="RDL32442.1"/>
    </source>
</evidence>
<comment type="caution">
    <text evidence="2">The sequence shown here is derived from an EMBL/GenBank/DDBJ whole genome shotgun (WGS) entry which is preliminary data.</text>
</comment>
<gene>
    <name evidence="2" type="ORF">BP5553_08898</name>
</gene>
<dbReference type="InterPro" id="IPR036444">
    <property type="entry name" value="PLipase_A2_dom_sf"/>
</dbReference>
<name>A0A370TDB1_9HELO</name>
<dbReference type="Gene3D" id="1.20.90.10">
    <property type="entry name" value="Phospholipase A2 domain"/>
    <property type="match status" value="1"/>
</dbReference>
<organism evidence="2 3">
    <name type="scientific">Venustampulla echinocandica</name>
    <dbReference type="NCBI Taxonomy" id="2656787"/>
    <lineage>
        <taxon>Eukaryota</taxon>
        <taxon>Fungi</taxon>
        <taxon>Dikarya</taxon>
        <taxon>Ascomycota</taxon>
        <taxon>Pezizomycotina</taxon>
        <taxon>Leotiomycetes</taxon>
        <taxon>Helotiales</taxon>
        <taxon>Pleuroascaceae</taxon>
        <taxon>Venustampulla</taxon>
    </lineage>
</organism>
<dbReference type="PANTHER" id="PTHR40787:SF3">
    <property type="entry name" value="PROTEIN TRANSPORT PROTEIN SEC39"/>
    <property type="match status" value="1"/>
</dbReference>
<dbReference type="OrthoDB" id="5120271at2759"/>
<protein>
    <recommendedName>
        <fullName evidence="4">Phospholipase A2</fullName>
    </recommendedName>
</protein>
<dbReference type="Pfam" id="PF09056">
    <property type="entry name" value="Phospholip_A2_3"/>
    <property type="match status" value="1"/>
</dbReference>
<dbReference type="EMBL" id="NPIC01000010">
    <property type="protein sequence ID" value="RDL32442.1"/>
    <property type="molecule type" value="Genomic_DNA"/>
</dbReference>
<dbReference type="InterPro" id="IPR015141">
    <property type="entry name" value="PLipase_A2_prok/fun"/>
</dbReference>
<dbReference type="RefSeq" id="XP_031866164.1">
    <property type="nucleotide sequence ID" value="XM_032017521.1"/>
</dbReference>